<dbReference type="PROSITE" id="PS51483">
    <property type="entry name" value="B5"/>
    <property type="match status" value="1"/>
</dbReference>
<dbReference type="GO" id="GO:0006432">
    <property type="term" value="P:phenylalanyl-tRNA aminoacylation"/>
    <property type="evidence" value="ECO:0007669"/>
    <property type="project" value="UniProtKB-UniRule"/>
</dbReference>
<sequence length="821" mass="90502">MRVSLRWLRELVAVDLDVMTLADRLTMAGFEVEEIEDRRTWAEGVVVGHILACEPHPNAQKLRVCQVDVGQGEPRTIVCGAPNAAAGLYVPVALPGAYLAKIDLKIRPAKLRGVKSEGMICSLAELGLTKESEGIHTFADGVTVGEDVRPLLGLDDVILHLTSTANRADALSMVGIAREVAALTGAPLMLPTPKAIAPKKSRAKAAVQLAIADPQACPAYCGTLITNVQIAPSPAWLQQRLEAAGLRAINNVVDITNYILLKWGQPLHAFDWDRLQGVAAQTPVRVGVRFAKAGETLKTLDGEQRLLSADNLLITAGDVPVALAGVMGGEETEVYEGTQNVFLEAALFASAVIRRSARAQGLRTEASARYERGVNPAELEAATAEAIALLTEVAQGTVTYTTLVDQRPPLERTLTLRLEQVHRLLGAVVADEAESDELAYLDAETVEELLSRLGFHLSRQETFENDFVVWSVTVPPYRFRDIEREVDLIEEIARLYGYDRFEETLPAQAELGALPLELTLLRELRAAFRGAGLTELMHYSWVKGGQPNQVTVVNPLVAEFSSLRTDLITGLVQAFRYNQEQGNPPLNGFEIGRVFGQDEEGLWESDRLGGIIGGDPWQGKWVRRSQQAQPLTWYEAKGILESVFQRFGLHVEYQSDRQEERLHPGRTAALCLNGEPLGIFGQLHPQYAATLDLPAAVYVFELDLEVLLRRLEERYRQIVFQPFSTYPASDRDLAFFAPADLTVAELSRTIWKAAGGRDSLLESVEVFDEYSGTGVPEGQRSLAFRLTYRASDRTLTEAEVNELHQRIRDSLVEKYAVTLRS</sequence>
<dbReference type="CDD" id="cd02796">
    <property type="entry name" value="tRNA_bind_bactPheRS"/>
    <property type="match status" value="1"/>
</dbReference>
<dbReference type="KEGG" id="tsq:D3A95_01875"/>
<feature type="domain" description="FDX-ACB" evidence="18">
    <location>
        <begin position="724"/>
        <end position="820"/>
    </location>
</feature>
<dbReference type="InterPro" id="IPR020825">
    <property type="entry name" value="Phe-tRNA_synthase-like_B3/B4"/>
</dbReference>
<evidence type="ECO:0000256" key="15">
    <source>
        <dbReference type="HAMAP-Rule" id="MF_00283"/>
    </source>
</evidence>
<dbReference type="Pfam" id="PF03484">
    <property type="entry name" value="B5"/>
    <property type="match status" value="1"/>
</dbReference>
<dbReference type="Pfam" id="PF01588">
    <property type="entry name" value="tRNA_bind"/>
    <property type="match status" value="1"/>
</dbReference>
<dbReference type="SMART" id="SM00873">
    <property type="entry name" value="B3_4"/>
    <property type="match status" value="1"/>
</dbReference>
<dbReference type="Gene3D" id="3.50.40.10">
    <property type="entry name" value="Phenylalanyl-trna Synthetase, Chain B, domain 3"/>
    <property type="match status" value="1"/>
</dbReference>
<protein>
    <recommendedName>
        <fullName evidence="15">Phenylalanine--tRNA ligase beta subunit</fullName>
        <ecNumber evidence="15">6.1.1.20</ecNumber>
    </recommendedName>
    <alternativeName>
        <fullName evidence="15">Phenylalanyl-tRNA synthetase beta subunit</fullName>
        <shortName evidence="15">PheRS</shortName>
    </alternativeName>
</protein>
<proteinExistence type="inferred from homology"/>
<dbReference type="Pfam" id="PF03147">
    <property type="entry name" value="FDX-ACB"/>
    <property type="match status" value="1"/>
</dbReference>
<evidence type="ECO:0000256" key="13">
    <source>
        <dbReference type="ARBA" id="ARBA00023146"/>
    </source>
</evidence>
<evidence type="ECO:0000256" key="2">
    <source>
        <dbReference type="ARBA" id="ARBA00008653"/>
    </source>
</evidence>
<dbReference type="InterPro" id="IPR036690">
    <property type="entry name" value="Fdx_antiC-bd_sf"/>
</dbReference>
<keyword evidence="6 15" id="KW-0436">Ligase</keyword>
<dbReference type="CDD" id="cd00769">
    <property type="entry name" value="PheRS_beta_core"/>
    <property type="match status" value="1"/>
</dbReference>
<dbReference type="GO" id="GO:0009328">
    <property type="term" value="C:phenylalanine-tRNA ligase complex"/>
    <property type="evidence" value="ECO:0007669"/>
    <property type="project" value="TreeGrafter"/>
</dbReference>
<dbReference type="EC" id="6.1.1.20" evidence="15"/>
<dbReference type="SUPFAM" id="SSF54991">
    <property type="entry name" value="Anticodon-binding domain of PheRS"/>
    <property type="match status" value="1"/>
</dbReference>
<comment type="cofactor">
    <cofactor evidence="15">
        <name>Mg(2+)</name>
        <dbReference type="ChEBI" id="CHEBI:18420"/>
    </cofactor>
    <text evidence="15">Binds 2 magnesium ions per tetramer.</text>
</comment>
<feature type="binding site" evidence="15">
    <location>
        <position position="487"/>
    </location>
    <ligand>
        <name>Mg(2+)</name>
        <dbReference type="ChEBI" id="CHEBI:18420"/>
        <note>shared with alpha subunit</note>
    </ligand>
</feature>
<keyword evidence="8 15" id="KW-0547">Nucleotide-binding</keyword>
<dbReference type="InterPro" id="IPR041616">
    <property type="entry name" value="PheRS_beta_core"/>
</dbReference>
<evidence type="ECO:0000313" key="21">
    <source>
        <dbReference type="Proteomes" id="UP000261812"/>
    </source>
</evidence>
<keyword evidence="12 15" id="KW-0648">Protein biosynthesis</keyword>
<dbReference type="InterPro" id="IPR004532">
    <property type="entry name" value="Phe-tRNA-ligase_IIc_bsu_bact"/>
</dbReference>
<dbReference type="Pfam" id="PF03483">
    <property type="entry name" value="B3_4"/>
    <property type="match status" value="1"/>
</dbReference>
<dbReference type="SUPFAM" id="SSF55681">
    <property type="entry name" value="Class II aaRS and biotin synthetases"/>
    <property type="match status" value="1"/>
</dbReference>
<evidence type="ECO:0000256" key="14">
    <source>
        <dbReference type="ARBA" id="ARBA00049255"/>
    </source>
</evidence>
<dbReference type="GO" id="GO:0004826">
    <property type="term" value="F:phenylalanine-tRNA ligase activity"/>
    <property type="evidence" value="ECO:0007669"/>
    <property type="project" value="UniProtKB-UniRule"/>
</dbReference>
<feature type="domain" description="B5" evidence="19">
    <location>
        <begin position="409"/>
        <end position="503"/>
    </location>
</feature>
<evidence type="ECO:0000256" key="8">
    <source>
        <dbReference type="ARBA" id="ARBA00022741"/>
    </source>
</evidence>
<keyword evidence="11 16" id="KW-0694">RNA-binding</keyword>
<dbReference type="InterPro" id="IPR005121">
    <property type="entry name" value="Fdx_antiC-bd"/>
</dbReference>
<dbReference type="InterPro" id="IPR045060">
    <property type="entry name" value="Phe-tRNA-ligase_IIc_bsu"/>
</dbReference>
<evidence type="ECO:0000259" key="17">
    <source>
        <dbReference type="PROSITE" id="PS50886"/>
    </source>
</evidence>
<dbReference type="SUPFAM" id="SSF56037">
    <property type="entry name" value="PheT/TilS domain"/>
    <property type="match status" value="1"/>
</dbReference>
<dbReference type="GO" id="GO:0000049">
    <property type="term" value="F:tRNA binding"/>
    <property type="evidence" value="ECO:0007669"/>
    <property type="project" value="UniProtKB-UniRule"/>
</dbReference>
<feature type="binding site" evidence="15">
    <location>
        <position position="481"/>
    </location>
    <ligand>
        <name>Mg(2+)</name>
        <dbReference type="ChEBI" id="CHEBI:18420"/>
        <note>shared with alpha subunit</note>
    </ligand>
</feature>
<dbReference type="PANTHER" id="PTHR10947">
    <property type="entry name" value="PHENYLALANYL-TRNA SYNTHETASE BETA CHAIN AND LEUCINE-RICH REPEAT-CONTAINING PROTEIN 47"/>
    <property type="match status" value="1"/>
</dbReference>
<gene>
    <name evidence="15" type="primary">pheT</name>
    <name evidence="20" type="ORF">D3A95_01875</name>
</gene>
<dbReference type="InterPro" id="IPR033714">
    <property type="entry name" value="tRNA_bind_bactPheRS"/>
</dbReference>
<dbReference type="Gene3D" id="3.30.70.380">
    <property type="entry name" value="Ferrodoxin-fold anticodon-binding domain"/>
    <property type="match status" value="1"/>
</dbReference>
<dbReference type="SMART" id="SM00896">
    <property type="entry name" value="FDX-ACB"/>
    <property type="match status" value="1"/>
</dbReference>
<evidence type="ECO:0000256" key="9">
    <source>
        <dbReference type="ARBA" id="ARBA00022840"/>
    </source>
</evidence>
<dbReference type="InterPro" id="IPR009061">
    <property type="entry name" value="DNA-bd_dom_put_sf"/>
</dbReference>
<evidence type="ECO:0000256" key="1">
    <source>
        <dbReference type="ARBA" id="ARBA00004496"/>
    </source>
</evidence>
<dbReference type="EMBL" id="CP032152">
    <property type="protein sequence ID" value="QLL29714.1"/>
    <property type="molecule type" value="Genomic_DNA"/>
</dbReference>
<evidence type="ECO:0000256" key="16">
    <source>
        <dbReference type="PROSITE-ProRule" id="PRU00209"/>
    </source>
</evidence>
<dbReference type="InterPro" id="IPR045864">
    <property type="entry name" value="aa-tRNA-synth_II/BPL/LPL"/>
</dbReference>
<dbReference type="PROSITE" id="PS50886">
    <property type="entry name" value="TRBD"/>
    <property type="match status" value="1"/>
</dbReference>
<dbReference type="InterPro" id="IPR012340">
    <property type="entry name" value="NA-bd_OB-fold"/>
</dbReference>
<comment type="subcellular location">
    <subcellularLocation>
        <location evidence="1 15">Cytoplasm</location>
    </subcellularLocation>
</comment>
<evidence type="ECO:0000256" key="4">
    <source>
        <dbReference type="ARBA" id="ARBA00022490"/>
    </source>
</evidence>
<evidence type="ECO:0000259" key="19">
    <source>
        <dbReference type="PROSITE" id="PS51483"/>
    </source>
</evidence>
<evidence type="ECO:0000256" key="6">
    <source>
        <dbReference type="ARBA" id="ARBA00022598"/>
    </source>
</evidence>
<organism evidence="20 21">
    <name type="scientific">Thermosynechococcus sichuanensis E542</name>
    <dbReference type="NCBI Taxonomy" id="2016101"/>
    <lineage>
        <taxon>Bacteria</taxon>
        <taxon>Bacillati</taxon>
        <taxon>Cyanobacteriota</taxon>
        <taxon>Cyanophyceae</taxon>
        <taxon>Acaryochloridales</taxon>
        <taxon>Thermosynechococcaceae</taxon>
        <taxon>Thermosynechococcus</taxon>
        <taxon>Thermosynechococcus sichuanensis</taxon>
    </lineage>
</organism>
<dbReference type="GO" id="GO:0005524">
    <property type="term" value="F:ATP binding"/>
    <property type="evidence" value="ECO:0007669"/>
    <property type="project" value="UniProtKB-UniRule"/>
</dbReference>
<feature type="domain" description="TRNA-binding" evidence="17">
    <location>
        <begin position="39"/>
        <end position="149"/>
    </location>
</feature>
<dbReference type="FunFam" id="2.40.50.140:FF:000045">
    <property type="entry name" value="Phenylalanine--tRNA ligase beta subunit"/>
    <property type="match status" value="1"/>
</dbReference>
<dbReference type="SUPFAM" id="SSF46955">
    <property type="entry name" value="Putative DNA-binding domain"/>
    <property type="match status" value="1"/>
</dbReference>
<dbReference type="NCBIfam" id="TIGR00472">
    <property type="entry name" value="pheT_bact"/>
    <property type="match status" value="1"/>
</dbReference>
<accession>A0A7D6J3F6</accession>
<keyword evidence="5 16" id="KW-0820">tRNA-binding</keyword>
<dbReference type="GO" id="GO:0000287">
    <property type="term" value="F:magnesium ion binding"/>
    <property type="evidence" value="ECO:0007669"/>
    <property type="project" value="UniProtKB-UniRule"/>
</dbReference>
<evidence type="ECO:0000256" key="12">
    <source>
        <dbReference type="ARBA" id="ARBA00022917"/>
    </source>
</evidence>
<reference evidence="21" key="1">
    <citation type="submission" date="2018-09" db="EMBL/GenBank/DDBJ databases">
        <title>Complete genome sequence of thermophilic cyanobacteria strain Thermosynechococcus elongatus PKUAC-SCTE542.</title>
        <authorList>
            <person name="Liang Y."/>
            <person name="Tang J."/>
            <person name="Daroch M."/>
        </authorList>
    </citation>
    <scope>NUCLEOTIDE SEQUENCE [LARGE SCALE GENOMIC DNA]</scope>
    <source>
        <strain evidence="21">E542</strain>
    </source>
</reference>
<keyword evidence="13 15" id="KW-0030">Aminoacyl-tRNA synthetase</keyword>
<evidence type="ECO:0000313" key="20">
    <source>
        <dbReference type="EMBL" id="QLL29714.1"/>
    </source>
</evidence>
<evidence type="ECO:0000259" key="18">
    <source>
        <dbReference type="PROSITE" id="PS51447"/>
    </source>
</evidence>
<feature type="binding site" evidence="15">
    <location>
        <position position="491"/>
    </location>
    <ligand>
        <name>Mg(2+)</name>
        <dbReference type="ChEBI" id="CHEBI:18420"/>
        <note>shared with alpha subunit</note>
    </ligand>
</feature>
<dbReference type="NCBIfam" id="NF045760">
    <property type="entry name" value="YtpR"/>
    <property type="match status" value="1"/>
</dbReference>
<evidence type="ECO:0000256" key="7">
    <source>
        <dbReference type="ARBA" id="ARBA00022723"/>
    </source>
</evidence>
<dbReference type="InterPro" id="IPR002547">
    <property type="entry name" value="tRNA-bd_dom"/>
</dbReference>
<comment type="catalytic activity">
    <reaction evidence="14 15">
        <text>tRNA(Phe) + L-phenylalanine + ATP = L-phenylalanyl-tRNA(Phe) + AMP + diphosphate + H(+)</text>
        <dbReference type="Rhea" id="RHEA:19413"/>
        <dbReference type="Rhea" id="RHEA-COMP:9668"/>
        <dbReference type="Rhea" id="RHEA-COMP:9699"/>
        <dbReference type="ChEBI" id="CHEBI:15378"/>
        <dbReference type="ChEBI" id="CHEBI:30616"/>
        <dbReference type="ChEBI" id="CHEBI:33019"/>
        <dbReference type="ChEBI" id="CHEBI:58095"/>
        <dbReference type="ChEBI" id="CHEBI:78442"/>
        <dbReference type="ChEBI" id="CHEBI:78531"/>
        <dbReference type="ChEBI" id="CHEBI:456215"/>
        <dbReference type="EC" id="6.1.1.20"/>
    </reaction>
</comment>
<comment type="similarity">
    <text evidence="2 15">Belongs to the phenylalanyl-tRNA synthetase beta subunit family. Type 1 subfamily.</text>
</comment>
<keyword evidence="9 15" id="KW-0067">ATP-binding</keyword>
<dbReference type="PROSITE" id="PS51447">
    <property type="entry name" value="FDX_ACB"/>
    <property type="match status" value="1"/>
</dbReference>
<evidence type="ECO:0000256" key="5">
    <source>
        <dbReference type="ARBA" id="ARBA00022555"/>
    </source>
</evidence>
<dbReference type="Gene3D" id="3.30.930.10">
    <property type="entry name" value="Bira Bifunctional Protein, Domain 2"/>
    <property type="match status" value="1"/>
</dbReference>
<evidence type="ECO:0000256" key="10">
    <source>
        <dbReference type="ARBA" id="ARBA00022842"/>
    </source>
</evidence>
<dbReference type="SUPFAM" id="SSF50249">
    <property type="entry name" value="Nucleic acid-binding proteins"/>
    <property type="match status" value="1"/>
</dbReference>
<evidence type="ECO:0000256" key="3">
    <source>
        <dbReference type="ARBA" id="ARBA00011209"/>
    </source>
</evidence>
<dbReference type="Proteomes" id="UP000261812">
    <property type="component" value="Chromosome"/>
</dbReference>
<dbReference type="SMART" id="SM00874">
    <property type="entry name" value="B5"/>
    <property type="match status" value="1"/>
</dbReference>
<dbReference type="Gene3D" id="2.40.50.140">
    <property type="entry name" value="Nucleic acid-binding proteins"/>
    <property type="match status" value="1"/>
</dbReference>
<dbReference type="InterPro" id="IPR005147">
    <property type="entry name" value="tRNA_synthase_B5-dom"/>
</dbReference>
<keyword evidence="7 15" id="KW-0479">Metal-binding</keyword>
<dbReference type="Gene3D" id="3.30.56.10">
    <property type="match status" value="2"/>
</dbReference>
<evidence type="ECO:0000256" key="11">
    <source>
        <dbReference type="ARBA" id="ARBA00022884"/>
    </source>
</evidence>
<dbReference type="HAMAP" id="MF_00283">
    <property type="entry name" value="Phe_tRNA_synth_beta1"/>
    <property type="match status" value="1"/>
</dbReference>
<dbReference type="PANTHER" id="PTHR10947:SF0">
    <property type="entry name" value="PHENYLALANINE--TRNA LIGASE BETA SUBUNIT"/>
    <property type="match status" value="1"/>
</dbReference>
<dbReference type="InterPro" id="IPR005146">
    <property type="entry name" value="B3/B4_tRNA-bd"/>
</dbReference>
<name>A0A7D6J3F6_9CYAN</name>
<dbReference type="RefSeq" id="WP_181495866.1">
    <property type="nucleotide sequence ID" value="NZ_CP032152.1"/>
</dbReference>
<keyword evidence="4 15" id="KW-0963">Cytoplasm</keyword>
<feature type="binding site" evidence="15">
    <location>
        <position position="490"/>
    </location>
    <ligand>
        <name>Mg(2+)</name>
        <dbReference type="ChEBI" id="CHEBI:18420"/>
        <note>shared with alpha subunit</note>
    </ligand>
</feature>
<keyword evidence="21" id="KW-1185">Reference proteome</keyword>
<dbReference type="AlphaFoldDB" id="A0A7D6J3F6"/>
<dbReference type="FunFam" id="3.50.40.10:FF:000001">
    <property type="entry name" value="Phenylalanine--tRNA ligase beta subunit"/>
    <property type="match status" value="1"/>
</dbReference>
<dbReference type="Pfam" id="PF17759">
    <property type="entry name" value="tRNA_synthFbeta"/>
    <property type="match status" value="1"/>
</dbReference>
<keyword evidence="10 15" id="KW-0460">Magnesium</keyword>
<comment type="subunit">
    <text evidence="3 15">Tetramer of two alpha and two beta subunits.</text>
</comment>